<dbReference type="InterPro" id="IPR020557">
    <property type="entry name" value="Fumarate_lyase_CS"/>
</dbReference>
<keyword evidence="3" id="KW-0658">Purine biosynthesis</keyword>
<name>A0A6C0KJF0_9ZZZZ</name>
<accession>A0A6C0KJF0</accession>
<dbReference type="Pfam" id="PF08328">
    <property type="entry name" value="ASL_C"/>
    <property type="match status" value="1"/>
</dbReference>
<dbReference type="InterPro" id="IPR013539">
    <property type="entry name" value="PurB_C"/>
</dbReference>
<dbReference type="SUPFAM" id="SSF48557">
    <property type="entry name" value="L-aspartase-like"/>
    <property type="match status" value="1"/>
</dbReference>
<dbReference type="InterPro" id="IPR022761">
    <property type="entry name" value="Fumarate_lyase_N"/>
</dbReference>
<dbReference type="PANTHER" id="PTHR43411">
    <property type="entry name" value="ADENYLOSUCCINATE LYASE"/>
    <property type="match status" value="1"/>
</dbReference>
<organism evidence="6">
    <name type="scientific">viral metagenome</name>
    <dbReference type="NCBI Taxonomy" id="1070528"/>
    <lineage>
        <taxon>unclassified sequences</taxon>
        <taxon>metagenomes</taxon>
        <taxon>organismal metagenomes</taxon>
    </lineage>
</organism>
<dbReference type="InterPro" id="IPR024083">
    <property type="entry name" value="Fumarase/histidase_N"/>
</dbReference>
<dbReference type="InterPro" id="IPR000362">
    <property type="entry name" value="Fumarate_lyase_fam"/>
</dbReference>
<dbReference type="PANTHER" id="PTHR43411:SF1">
    <property type="entry name" value="ADENYLOSUCCINATE LYASE"/>
    <property type="match status" value="1"/>
</dbReference>
<evidence type="ECO:0008006" key="7">
    <source>
        <dbReference type="Google" id="ProtNLM"/>
    </source>
</evidence>
<comment type="pathway">
    <text evidence="2">Purine metabolism; AMP biosynthesis via de novo pathway; AMP from IMP: step 2/2.</text>
</comment>
<dbReference type="GO" id="GO:0004018">
    <property type="term" value="F:N6-(1,2-dicarboxyethyl)AMP AMP-lyase (fumarate-forming) activity"/>
    <property type="evidence" value="ECO:0007669"/>
    <property type="project" value="InterPro"/>
</dbReference>
<evidence type="ECO:0000313" key="6">
    <source>
        <dbReference type="EMBL" id="QHU16454.1"/>
    </source>
</evidence>
<sequence length="427" mass="50858">MELKAISPIDGRYNQYTNYYKDHFSEFAFIKNRLIFEIDYFIFLLKLNYSQFPLDTELVTYMFSLKSSIKKEDIVSIKLIENKIHHDVKSIEYFLADYLKKSNYHQYVNLLHFGLTSQDVNTFAYSYSLKHWYENIFKDLYHEFTNILTDKSRLWSDIVIIGRTHGQPATWTRLDKEMSVFLYKLNYEFSQLENYDFTTKMGGSVGNLTSHNILDNTKDWNVLLSFFLKDNYKLERSELTTQIHNYNEYAHFFDTLKIMSSILIDFCRDIWIYCMSEELILNKPSTHVGSSIMPHKVNPIEFENAEGNLKITVMWLEFLSRELCQSRLQRDLTDSTILRNLGVVFSHFHIAIKQLVRGISYLEANKERINYILMNNLSSMSEIEQHKLRLKNNVDGYNSIKELSDSFSKLSIEKKREKMNEYKEYFL</sequence>
<reference evidence="6" key="1">
    <citation type="journal article" date="2020" name="Nature">
        <title>Giant virus diversity and host interactions through global metagenomics.</title>
        <authorList>
            <person name="Schulz F."/>
            <person name="Roux S."/>
            <person name="Paez-Espino D."/>
            <person name="Jungbluth S."/>
            <person name="Walsh D.A."/>
            <person name="Denef V.J."/>
            <person name="McMahon K.D."/>
            <person name="Konstantinidis K.T."/>
            <person name="Eloe-Fadrosh E.A."/>
            <person name="Kyrpides N.C."/>
            <person name="Woyke T."/>
        </authorList>
    </citation>
    <scope>NUCLEOTIDE SEQUENCE</scope>
    <source>
        <strain evidence="6">GVMAG-S-3300011013-78</strain>
    </source>
</reference>
<dbReference type="Pfam" id="PF00206">
    <property type="entry name" value="Lyase_1"/>
    <property type="match status" value="1"/>
</dbReference>
<dbReference type="PRINTS" id="PR00149">
    <property type="entry name" value="FUMRATELYASE"/>
</dbReference>
<feature type="domain" description="Adenylosuccinate lyase PurB C-terminal" evidence="5">
    <location>
        <begin position="326"/>
        <end position="406"/>
    </location>
</feature>
<feature type="domain" description="Fumarate lyase N-terminal" evidence="4">
    <location>
        <begin position="58"/>
        <end position="307"/>
    </location>
</feature>
<dbReference type="Gene3D" id="1.10.40.30">
    <property type="entry name" value="Fumarase/aspartase (C-terminal domain)"/>
    <property type="match status" value="1"/>
</dbReference>
<evidence type="ECO:0000259" key="5">
    <source>
        <dbReference type="Pfam" id="PF08328"/>
    </source>
</evidence>
<evidence type="ECO:0000256" key="2">
    <source>
        <dbReference type="ARBA" id="ARBA00004734"/>
    </source>
</evidence>
<dbReference type="PROSITE" id="PS00163">
    <property type="entry name" value="FUMARATE_LYASES"/>
    <property type="match status" value="1"/>
</dbReference>
<dbReference type="EMBL" id="MN740882">
    <property type="protein sequence ID" value="QHU16454.1"/>
    <property type="molecule type" value="Genomic_DNA"/>
</dbReference>
<dbReference type="AlphaFoldDB" id="A0A6C0KJF0"/>
<dbReference type="InterPro" id="IPR008948">
    <property type="entry name" value="L-Aspartase-like"/>
</dbReference>
<comment type="pathway">
    <text evidence="1">Purine metabolism; IMP biosynthesis via de novo pathway; 5-amino-1-(5-phospho-D-ribosyl)imidazole-4-carboxamide from 5-amino-1-(5-phospho-D-ribosyl)imidazole-4-carboxylate: step 2/2.</text>
</comment>
<dbReference type="GO" id="GO:0006188">
    <property type="term" value="P:IMP biosynthetic process"/>
    <property type="evidence" value="ECO:0007669"/>
    <property type="project" value="InterPro"/>
</dbReference>
<protein>
    <recommendedName>
        <fullName evidence="7">Fumarate lyase N-terminal domain-containing protein</fullName>
    </recommendedName>
</protein>
<dbReference type="Gene3D" id="1.20.200.10">
    <property type="entry name" value="Fumarase/aspartase (Central domain)"/>
    <property type="match status" value="1"/>
</dbReference>
<evidence type="ECO:0000256" key="1">
    <source>
        <dbReference type="ARBA" id="ARBA00004706"/>
    </source>
</evidence>
<proteinExistence type="predicted"/>
<dbReference type="Gene3D" id="1.10.275.10">
    <property type="entry name" value="Fumarase/aspartase (N-terminal domain)"/>
    <property type="match status" value="1"/>
</dbReference>
<dbReference type="InterPro" id="IPR047136">
    <property type="entry name" value="PurB_bact"/>
</dbReference>
<evidence type="ECO:0000256" key="3">
    <source>
        <dbReference type="ARBA" id="ARBA00022755"/>
    </source>
</evidence>
<evidence type="ECO:0000259" key="4">
    <source>
        <dbReference type="Pfam" id="PF00206"/>
    </source>
</evidence>